<evidence type="ECO:0000256" key="1">
    <source>
        <dbReference type="ARBA" id="ARBA00004123"/>
    </source>
</evidence>
<dbReference type="InterPro" id="IPR001138">
    <property type="entry name" value="Zn2Cys6_DnaBD"/>
</dbReference>
<dbReference type="Pfam" id="PF00172">
    <property type="entry name" value="Zn_clus"/>
    <property type="match status" value="1"/>
</dbReference>
<evidence type="ECO:0000256" key="3">
    <source>
        <dbReference type="ARBA" id="ARBA00023125"/>
    </source>
</evidence>
<comment type="caution">
    <text evidence="7">The sequence shown here is derived from an EMBL/GenBank/DDBJ whole genome shotgun (WGS) entry which is preliminary data.</text>
</comment>
<dbReference type="Gene3D" id="4.10.240.10">
    <property type="entry name" value="Zn(2)-C6 fungal-type DNA-binding domain"/>
    <property type="match status" value="1"/>
</dbReference>
<dbReference type="GO" id="GO:0000981">
    <property type="term" value="F:DNA-binding transcription factor activity, RNA polymerase II-specific"/>
    <property type="evidence" value="ECO:0007669"/>
    <property type="project" value="InterPro"/>
</dbReference>
<dbReference type="GO" id="GO:0008270">
    <property type="term" value="F:zinc ion binding"/>
    <property type="evidence" value="ECO:0007669"/>
    <property type="project" value="InterPro"/>
</dbReference>
<dbReference type="STRING" id="1182541.W9YV39"/>
<sequence>MPRRRKSDLPSVKRRTRTGCQTCRQRKIKCDEDKPTCGQCRLKCLPCVTAVSLKWEEEYQVKGLAFGRARAWTKDPVKGASPISSSPASDDIATWCHVPHVYAYSFVNATVGALQEFTTLDYDAQSSLVSIDQGGTPPGTEGNVDDASKAASLSSWLSKSRLVRSQQQSQILPSLGLLPQLRNPDASLLLSYYLEHICPMTMPTRVSTSPFATLLVPFSITTSSLALDALLALAACHRSRSNPAYTAMGLQLSDRALRNLRSKLSHDDPREVANSSETLVVMMLLCLFEIVKECDKRWVVHLKGARDLIRIRRNTAGASNQRQPADSLVLFCQRFFAYHDVIGRTACGEDTIFETDFWTSSAKECDAWLGCSPELVSILSETNELSRRRRANPAIASLDHFKSAAALLGQRLASLEQKVWNLEDTILATSAELKRLAAELYLHCALYGATPSTPYVTEHIGRILPLVSRLLAHQVVAGLSWPLFVAAVELDPHQDVLWFPEEGGMAENARPFVLYALHQLSGSMVNVSRTRSVIEKVWQARELHDWAQTPAEEGQNDWEQFVAPLCGNMSLG</sequence>
<dbReference type="PRINTS" id="PR00755">
    <property type="entry name" value="AFLATOXINBRP"/>
</dbReference>
<dbReference type="AlphaFoldDB" id="W9YV39"/>
<dbReference type="GO" id="GO:0000976">
    <property type="term" value="F:transcription cis-regulatory region binding"/>
    <property type="evidence" value="ECO:0007669"/>
    <property type="project" value="TreeGrafter"/>
</dbReference>
<dbReference type="RefSeq" id="XP_007725587.1">
    <property type="nucleotide sequence ID" value="XM_007727397.1"/>
</dbReference>
<dbReference type="PANTHER" id="PTHR37534:SF49">
    <property type="entry name" value="LYSINE BIOSYNTHESIS REGULATORY PROTEIN LYS14"/>
    <property type="match status" value="1"/>
</dbReference>
<evidence type="ECO:0000256" key="5">
    <source>
        <dbReference type="ARBA" id="ARBA00023242"/>
    </source>
</evidence>
<dbReference type="OrthoDB" id="5069333at2759"/>
<comment type="subcellular location">
    <subcellularLocation>
        <location evidence="1">Nucleus</location>
    </subcellularLocation>
</comment>
<evidence type="ECO:0000256" key="2">
    <source>
        <dbReference type="ARBA" id="ARBA00023015"/>
    </source>
</evidence>
<evidence type="ECO:0000259" key="6">
    <source>
        <dbReference type="PROSITE" id="PS50048"/>
    </source>
</evidence>
<proteinExistence type="predicted"/>
<dbReference type="PROSITE" id="PS50048">
    <property type="entry name" value="ZN2_CY6_FUNGAL_2"/>
    <property type="match status" value="1"/>
</dbReference>
<keyword evidence="4" id="KW-0804">Transcription</keyword>
<dbReference type="PANTHER" id="PTHR37534">
    <property type="entry name" value="TRANSCRIPTIONAL ACTIVATOR PROTEIN UGA3"/>
    <property type="match status" value="1"/>
</dbReference>
<dbReference type="GO" id="GO:0005634">
    <property type="term" value="C:nucleus"/>
    <property type="evidence" value="ECO:0007669"/>
    <property type="project" value="UniProtKB-SubCell"/>
</dbReference>
<dbReference type="SMART" id="SM00066">
    <property type="entry name" value="GAL4"/>
    <property type="match status" value="1"/>
</dbReference>
<keyword evidence="5" id="KW-0539">Nucleus</keyword>
<keyword evidence="2" id="KW-0805">Transcription regulation</keyword>
<dbReference type="SUPFAM" id="SSF57701">
    <property type="entry name" value="Zn2/Cys6 DNA-binding domain"/>
    <property type="match status" value="1"/>
</dbReference>
<dbReference type="Pfam" id="PF11951">
    <property type="entry name" value="Fungal_trans_2"/>
    <property type="match status" value="1"/>
</dbReference>
<dbReference type="HOGENOM" id="CLU_015493_4_0_1"/>
<protein>
    <recommendedName>
        <fullName evidence="6">Zn(2)-C6 fungal-type domain-containing protein</fullName>
    </recommendedName>
</protein>
<feature type="domain" description="Zn(2)-C6 fungal-type" evidence="6">
    <location>
        <begin position="19"/>
        <end position="49"/>
    </location>
</feature>
<keyword evidence="8" id="KW-1185">Reference proteome</keyword>
<evidence type="ECO:0000256" key="4">
    <source>
        <dbReference type="ARBA" id="ARBA00023163"/>
    </source>
</evidence>
<name>W9YV39_9EURO</name>
<evidence type="ECO:0000313" key="8">
    <source>
        <dbReference type="Proteomes" id="UP000019484"/>
    </source>
</evidence>
<keyword evidence="3" id="KW-0238">DNA-binding</keyword>
<dbReference type="GO" id="GO:0045944">
    <property type="term" value="P:positive regulation of transcription by RNA polymerase II"/>
    <property type="evidence" value="ECO:0007669"/>
    <property type="project" value="TreeGrafter"/>
</dbReference>
<gene>
    <name evidence="7" type="ORF">A1O1_06519</name>
</gene>
<dbReference type="eggNOG" id="ENOG502S2DH">
    <property type="taxonomic scope" value="Eukaryota"/>
</dbReference>
<organism evidence="7 8">
    <name type="scientific">Capronia coronata CBS 617.96</name>
    <dbReference type="NCBI Taxonomy" id="1182541"/>
    <lineage>
        <taxon>Eukaryota</taxon>
        <taxon>Fungi</taxon>
        <taxon>Dikarya</taxon>
        <taxon>Ascomycota</taxon>
        <taxon>Pezizomycotina</taxon>
        <taxon>Eurotiomycetes</taxon>
        <taxon>Chaetothyriomycetidae</taxon>
        <taxon>Chaetothyriales</taxon>
        <taxon>Herpotrichiellaceae</taxon>
        <taxon>Capronia</taxon>
    </lineage>
</organism>
<dbReference type="EMBL" id="AMWN01000005">
    <property type="protein sequence ID" value="EXJ86149.1"/>
    <property type="molecule type" value="Genomic_DNA"/>
</dbReference>
<dbReference type="Proteomes" id="UP000019484">
    <property type="component" value="Unassembled WGS sequence"/>
</dbReference>
<dbReference type="InterPro" id="IPR021858">
    <property type="entry name" value="Fun_TF"/>
</dbReference>
<reference evidence="7 8" key="1">
    <citation type="submission" date="2013-03" db="EMBL/GenBank/DDBJ databases">
        <title>The Genome Sequence of Capronia coronata CBS 617.96.</title>
        <authorList>
            <consortium name="The Broad Institute Genomics Platform"/>
            <person name="Cuomo C."/>
            <person name="de Hoog S."/>
            <person name="Gorbushina A."/>
            <person name="Walker B."/>
            <person name="Young S.K."/>
            <person name="Zeng Q."/>
            <person name="Gargeya S."/>
            <person name="Fitzgerald M."/>
            <person name="Haas B."/>
            <person name="Abouelleil A."/>
            <person name="Allen A.W."/>
            <person name="Alvarado L."/>
            <person name="Arachchi H.M."/>
            <person name="Berlin A.M."/>
            <person name="Chapman S.B."/>
            <person name="Gainer-Dewar J."/>
            <person name="Goldberg J."/>
            <person name="Griggs A."/>
            <person name="Gujja S."/>
            <person name="Hansen M."/>
            <person name="Howarth C."/>
            <person name="Imamovic A."/>
            <person name="Ireland A."/>
            <person name="Larimer J."/>
            <person name="McCowan C."/>
            <person name="Murphy C."/>
            <person name="Pearson M."/>
            <person name="Poon T.W."/>
            <person name="Priest M."/>
            <person name="Roberts A."/>
            <person name="Saif S."/>
            <person name="Shea T."/>
            <person name="Sisk P."/>
            <person name="Sykes S."/>
            <person name="Wortman J."/>
            <person name="Nusbaum C."/>
            <person name="Birren B."/>
        </authorList>
    </citation>
    <scope>NUCLEOTIDE SEQUENCE [LARGE SCALE GENOMIC DNA]</scope>
    <source>
        <strain evidence="7 8">CBS 617.96</strain>
    </source>
</reference>
<dbReference type="PROSITE" id="PS00463">
    <property type="entry name" value="ZN2_CY6_FUNGAL_1"/>
    <property type="match status" value="1"/>
</dbReference>
<evidence type="ECO:0000313" key="7">
    <source>
        <dbReference type="EMBL" id="EXJ86149.1"/>
    </source>
</evidence>
<dbReference type="CDD" id="cd00067">
    <property type="entry name" value="GAL4"/>
    <property type="match status" value="1"/>
</dbReference>
<accession>W9YV39</accession>
<dbReference type="InterPro" id="IPR036864">
    <property type="entry name" value="Zn2-C6_fun-type_DNA-bd_sf"/>
</dbReference>
<dbReference type="GeneID" id="19161386"/>